<feature type="chain" id="PRO_5020840195" description="Protein ROT1" evidence="10">
    <location>
        <begin position="24"/>
        <end position="247"/>
    </location>
</feature>
<sequence length="247" mass="26906">MHSLHFVSLISLLLSSLSQRVDAQQIILDSIHNLTSLQGTWSTGAQNVVTGSGFANPANESFIYPKTTGKSYSFTNDGFFEIARYQFTSNGTTPSCIIGTLDWSHGTYEILDNGSIITTPFGDGYQQVQDPCAANSNLIQNFNFTELYQSWRIFQDPVTGYKLHLFEFDGTPVEPQFQVSNQPNMLPTQILRNVTPAFSTTNGFVSTGHRMLRRAGSETGAASPKLAAGAGLTVTLCAFVGLIMLAL</sequence>
<comment type="similarity">
    <text evidence="2">Belongs to the ROT1 family.</text>
</comment>
<proteinExistence type="inferred from homology"/>
<evidence type="ECO:0000256" key="4">
    <source>
        <dbReference type="ARBA" id="ARBA00017291"/>
    </source>
</evidence>
<organism evidence="11 12">
    <name type="scientific">Phellinidium pouzarii</name>
    <dbReference type="NCBI Taxonomy" id="167371"/>
    <lineage>
        <taxon>Eukaryota</taxon>
        <taxon>Fungi</taxon>
        <taxon>Dikarya</taxon>
        <taxon>Basidiomycota</taxon>
        <taxon>Agaricomycotina</taxon>
        <taxon>Agaricomycetes</taxon>
        <taxon>Hymenochaetales</taxon>
        <taxon>Hymenochaetaceae</taxon>
        <taxon>Phellinidium</taxon>
    </lineage>
</organism>
<evidence type="ECO:0000313" key="11">
    <source>
        <dbReference type="EMBL" id="THH05900.1"/>
    </source>
</evidence>
<keyword evidence="7" id="KW-0256">Endoplasmic reticulum</keyword>
<comment type="caution">
    <text evidence="11">The sequence shown here is derived from an EMBL/GenBank/DDBJ whole genome shotgun (WGS) entry which is preliminary data.</text>
</comment>
<gene>
    <name evidence="11" type="ORF">EW145_g4463</name>
</gene>
<dbReference type="Proteomes" id="UP000308199">
    <property type="component" value="Unassembled WGS sequence"/>
</dbReference>
<dbReference type="Pfam" id="PF10681">
    <property type="entry name" value="Rot1"/>
    <property type="match status" value="1"/>
</dbReference>
<feature type="signal peptide" evidence="10">
    <location>
        <begin position="1"/>
        <end position="23"/>
    </location>
</feature>
<evidence type="ECO:0000256" key="8">
    <source>
        <dbReference type="ARBA" id="ARBA00022989"/>
    </source>
</evidence>
<name>A0A4S4L8B3_9AGAM</name>
<comment type="subcellular location">
    <subcellularLocation>
        <location evidence="1">Endoplasmic reticulum membrane</location>
        <topology evidence="1">Single-pass type I membrane protein</topology>
    </subcellularLocation>
</comment>
<keyword evidence="5" id="KW-0812">Transmembrane</keyword>
<keyword evidence="9" id="KW-0472">Membrane</keyword>
<keyword evidence="6 10" id="KW-0732">Signal</keyword>
<evidence type="ECO:0000256" key="10">
    <source>
        <dbReference type="SAM" id="SignalP"/>
    </source>
</evidence>
<dbReference type="GO" id="GO:0051082">
    <property type="term" value="F:unfolded protein binding"/>
    <property type="evidence" value="ECO:0007669"/>
    <property type="project" value="TreeGrafter"/>
</dbReference>
<evidence type="ECO:0000256" key="7">
    <source>
        <dbReference type="ARBA" id="ARBA00022824"/>
    </source>
</evidence>
<dbReference type="GO" id="GO:0005789">
    <property type="term" value="C:endoplasmic reticulum membrane"/>
    <property type="evidence" value="ECO:0007669"/>
    <property type="project" value="UniProtKB-SubCell"/>
</dbReference>
<evidence type="ECO:0000256" key="6">
    <source>
        <dbReference type="ARBA" id="ARBA00022729"/>
    </source>
</evidence>
<dbReference type="AlphaFoldDB" id="A0A4S4L8B3"/>
<keyword evidence="12" id="KW-1185">Reference proteome</keyword>
<dbReference type="GO" id="GO:0006458">
    <property type="term" value="P:'de novo' protein folding"/>
    <property type="evidence" value="ECO:0007669"/>
    <property type="project" value="InterPro"/>
</dbReference>
<evidence type="ECO:0000256" key="2">
    <source>
        <dbReference type="ARBA" id="ARBA00007149"/>
    </source>
</evidence>
<evidence type="ECO:0000256" key="3">
    <source>
        <dbReference type="ARBA" id="ARBA00016195"/>
    </source>
</evidence>
<evidence type="ECO:0000256" key="5">
    <source>
        <dbReference type="ARBA" id="ARBA00022692"/>
    </source>
</evidence>
<evidence type="ECO:0000256" key="1">
    <source>
        <dbReference type="ARBA" id="ARBA00004115"/>
    </source>
</evidence>
<dbReference type="OrthoDB" id="5327821at2759"/>
<dbReference type="EMBL" id="SGPK01000229">
    <property type="protein sequence ID" value="THH05900.1"/>
    <property type="molecule type" value="Genomic_DNA"/>
</dbReference>
<dbReference type="InterPro" id="IPR019623">
    <property type="entry name" value="Rot1"/>
</dbReference>
<evidence type="ECO:0000256" key="9">
    <source>
        <dbReference type="ARBA" id="ARBA00023136"/>
    </source>
</evidence>
<dbReference type="PANTHER" id="PTHR28090:SF1">
    <property type="entry name" value="PROTEIN ROT1"/>
    <property type="match status" value="1"/>
</dbReference>
<accession>A0A4S4L8B3</accession>
<reference evidence="11 12" key="1">
    <citation type="submission" date="2019-02" db="EMBL/GenBank/DDBJ databases">
        <title>Genome sequencing of the rare red list fungi Phellinidium pouzarii.</title>
        <authorList>
            <person name="Buettner E."/>
            <person name="Kellner H."/>
        </authorList>
    </citation>
    <scope>NUCLEOTIDE SEQUENCE [LARGE SCALE GENOMIC DNA]</scope>
    <source>
        <strain evidence="11 12">DSM 108285</strain>
    </source>
</reference>
<keyword evidence="8" id="KW-1133">Transmembrane helix</keyword>
<evidence type="ECO:0000313" key="12">
    <source>
        <dbReference type="Proteomes" id="UP000308199"/>
    </source>
</evidence>
<protein>
    <recommendedName>
        <fullName evidence="4">Protein ROT1</fullName>
    </recommendedName>
    <alternativeName>
        <fullName evidence="3">Protein rot1</fullName>
    </alternativeName>
</protein>
<dbReference type="PANTHER" id="PTHR28090">
    <property type="entry name" value="PROTEIN ROT1"/>
    <property type="match status" value="1"/>
</dbReference>